<feature type="domain" description="F-box" evidence="1">
    <location>
        <begin position="4"/>
        <end position="44"/>
    </location>
</feature>
<evidence type="ECO:0000313" key="3">
    <source>
        <dbReference type="Proteomes" id="UP000224567"/>
    </source>
</evidence>
<dbReference type="GO" id="GO:2000762">
    <property type="term" value="P:regulation of phenylpropanoid metabolic process"/>
    <property type="evidence" value="ECO:0007669"/>
    <property type="project" value="InterPro"/>
</dbReference>
<proteinExistence type="predicted"/>
<dbReference type="OrthoDB" id="191037at2759"/>
<gene>
    <name evidence="2" type="ORF">CQW23_11543</name>
</gene>
<name>A0A2G2WQ13_CAPBA</name>
<dbReference type="Pfam" id="PF01344">
    <property type="entry name" value="Kelch_1"/>
    <property type="match status" value="1"/>
</dbReference>
<sequence length="360" mass="39999">MDLLPDLPNDIALECLIRLPLDQFSIASSVCSNWKREIKHPAFLQRRKDSGLTRPVFALVQAVVTAITQPSGTINLSSTQFYRLALYDPEKGSWYDLPPIPELVDGLPMFCRVVGVGSELVVIGGCDPVTWRVMDCVFIYSFISGTWRRGADMPGDQRLFFGCSSDSERLVVVAGGHNDEKNALRSVLLYDAAGDDWITLPEMAVERDECKCVFYHGKFHVIGGYPTHAQGQFQRSAEAYDTATRQWGLEEDFLCADTCPQTCIAGGDGRLLYMCLDGGVVARCDATWRHVARLPAEISNVAYLTAGQGKLLAVGNSRFGELHSRYELDPISDGKEKSWRKLDTPDEYRGHVQSVCCIEI</sequence>
<dbReference type="Gene3D" id="1.20.1280.50">
    <property type="match status" value="1"/>
</dbReference>
<dbReference type="EMBL" id="MLFT02000005">
    <property type="protein sequence ID" value="PHT47335.1"/>
    <property type="molecule type" value="Genomic_DNA"/>
</dbReference>
<dbReference type="GO" id="GO:0080037">
    <property type="term" value="P:negative regulation of cytokinin-activated signaling pathway"/>
    <property type="evidence" value="ECO:0007669"/>
    <property type="project" value="InterPro"/>
</dbReference>
<dbReference type="SUPFAM" id="SSF81383">
    <property type="entry name" value="F-box domain"/>
    <property type="match status" value="1"/>
</dbReference>
<dbReference type="AlphaFoldDB" id="A0A2G2WQ13"/>
<protein>
    <recommendedName>
        <fullName evidence="1">F-box domain-containing protein</fullName>
    </recommendedName>
</protein>
<dbReference type="InterPro" id="IPR006652">
    <property type="entry name" value="Kelch_1"/>
</dbReference>
<dbReference type="InterPro" id="IPR015915">
    <property type="entry name" value="Kelch-typ_b-propeller"/>
</dbReference>
<dbReference type="InterPro" id="IPR044595">
    <property type="entry name" value="KMD1-4"/>
</dbReference>
<dbReference type="InterPro" id="IPR036047">
    <property type="entry name" value="F-box-like_dom_sf"/>
</dbReference>
<dbReference type="PANTHER" id="PTHR46407:SF11">
    <property type="entry name" value="F-BOX DOMAIN-CONTAINING PROTEIN"/>
    <property type="match status" value="1"/>
</dbReference>
<dbReference type="PANTHER" id="PTHR46407">
    <property type="entry name" value="OS02G0208700 PROTEIN"/>
    <property type="match status" value="1"/>
</dbReference>
<keyword evidence="3" id="KW-1185">Reference proteome</keyword>
<evidence type="ECO:0000259" key="1">
    <source>
        <dbReference type="Pfam" id="PF00646"/>
    </source>
</evidence>
<dbReference type="Proteomes" id="UP000224567">
    <property type="component" value="Unassembled WGS sequence"/>
</dbReference>
<accession>A0A2G2WQ13</accession>
<reference evidence="2 3" key="1">
    <citation type="journal article" date="2017" name="Genome Biol.">
        <title>New reference genome sequences of hot pepper reveal the massive evolution of plant disease-resistance genes by retroduplication.</title>
        <authorList>
            <person name="Kim S."/>
            <person name="Park J."/>
            <person name="Yeom S.I."/>
            <person name="Kim Y.M."/>
            <person name="Seo E."/>
            <person name="Kim K.T."/>
            <person name="Kim M.S."/>
            <person name="Lee J.M."/>
            <person name="Cheong K."/>
            <person name="Shin H.S."/>
            <person name="Kim S.B."/>
            <person name="Han K."/>
            <person name="Lee J."/>
            <person name="Park M."/>
            <person name="Lee H.A."/>
            <person name="Lee H.Y."/>
            <person name="Lee Y."/>
            <person name="Oh S."/>
            <person name="Lee J.H."/>
            <person name="Choi E."/>
            <person name="Choi E."/>
            <person name="Lee S.E."/>
            <person name="Jeon J."/>
            <person name="Kim H."/>
            <person name="Choi G."/>
            <person name="Song H."/>
            <person name="Lee J."/>
            <person name="Lee S.C."/>
            <person name="Kwon J.K."/>
            <person name="Lee H.Y."/>
            <person name="Koo N."/>
            <person name="Hong Y."/>
            <person name="Kim R.W."/>
            <person name="Kang W.H."/>
            <person name="Huh J.H."/>
            <person name="Kang B.C."/>
            <person name="Yang T.J."/>
            <person name="Lee Y.H."/>
            <person name="Bennetzen J.L."/>
            <person name="Choi D."/>
        </authorList>
    </citation>
    <scope>NUCLEOTIDE SEQUENCE [LARGE SCALE GENOMIC DNA]</scope>
    <source>
        <strain evidence="3">cv. PBC81</strain>
    </source>
</reference>
<reference evidence="3" key="2">
    <citation type="journal article" date="2017" name="J. Anim. Genet.">
        <title>Multiple reference genome sequences of hot pepper reveal the massive evolution of plant disease resistance genes by retroduplication.</title>
        <authorList>
            <person name="Kim S."/>
            <person name="Park J."/>
            <person name="Yeom S.-I."/>
            <person name="Kim Y.-M."/>
            <person name="Seo E."/>
            <person name="Kim K.-T."/>
            <person name="Kim M.-S."/>
            <person name="Lee J.M."/>
            <person name="Cheong K."/>
            <person name="Shin H.-S."/>
            <person name="Kim S.-B."/>
            <person name="Han K."/>
            <person name="Lee J."/>
            <person name="Park M."/>
            <person name="Lee H.-A."/>
            <person name="Lee H.-Y."/>
            <person name="Lee Y."/>
            <person name="Oh S."/>
            <person name="Lee J.H."/>
            <person name="Choi E."/>
            <person name="Choi E."/>
            <person name="Lee S.E."/>
            <person name="Jeon J."/>
            <person name="Kim H."/>
            <person name="Choi G."/>
            <person name="Song H."/>
            <person name="Lee J."/>
            <person name="Lee S.-C."/>
            <person name="Kwon J.-K."/>
            <person name="Lee H.-Y."/>
            <person name="Koo N."/>
            <person name="Hong Y."/>
            <person name="Kim R.W."/>
            <person name="Kang W.-H."/>
            <person name="Huh J.H."/>
            <person name="Kang B.-C."/>
            <person name="Yang T.-J."/>
            <person name="Lee Y.-H."/>
            <person name="Bennetzen J.L."/>
            <person name="Choi D."/>
        </authorList>
    </citation>
    <scope>NUCLEOTIDE SEQUENCE [LARGE SCALE GENOMIC DNA]</scope>
    <source>
        <strain evidence="3">cv. PBC81</strain>
    </source>
</reference>
<dbReference type="Gene3D" id="2.120.10.80">
    <property type="entry name" value="Kelch-type beta propeller"/>
    <property type="match status" value="1"/>
</dbReference>
<dbReference type="SMART" id="SM00612">
    <property type="entry name" value="Kelch"/>
    <property type="match status" value="2"/>
</dbReference>
<comment type="caution">
    <text evidence="2">The sequence shown here is derived from an EMBL/GenBank/DDBJ whole genome shotgun (WGS) entry which is preliminary data.</text>
</comment>
<organism evidence="2 3">
    <name type="scientific">Capsicum baccatum</name>
    <name type="common">Peruvian pepper</name>
    <dbReference type="NCBI Taxonomy" id="33114"/>
    <lineage>
        <taxon>Eukaryota</taxon>
        <taxon>Viridiplantae</taxon>
        <taxon>Streptophyta</taxon>
        <taxon>Embryophyta</taxon>
        <taxon>Tracheophyta</taxon>
        <taxon>Spermatophyta</taxon>
        <taxon>Magnoliopsida</taxon>
        <taxon>eudicotyledons</taxon>
        <taxon>Gunneridae</taxon>
        <taxon>Pentapetalae</taxon>
        <taxon>asterids</taxon>
        <taxon>lamiids</taxon>
        <taxon>Solanales</taxon>
        <taxon>Solanaceae</taxon>
        <taxon>Solanoideae</taxon>
        <taxon>Capsiceae</taxon>
        <taxon>Capsicum</taxon>
    </lineage>
</organism>
<dbReference type="SUPFAM" id="SSF117281">
    <property type="entry name" value="Kelch motif"/>
    <property type="match status" value="1"/>
</dbReference>
<dbReference type="Pfam" id="PF00646">
    <property type="entry name" value="F-box"/>
    <property type="match status" value="1"/>
</dbReference>
<dbReference type="InterPro" id="IPR001810">
    <property type="entry name" value="F-box_dom"/>
</dbReference>
<evidence type="ECO:0000313" key="2">
    <source>
        <dbReference type="EMBL" id="PHT47335.1"/>
    </source>
</evidence>